<proteinExistence type="predicted"/>
<dbReference type="PATRIC" id="fig|1006576.9.peg.1551"/>
<dbReference type="KEGG" id="dtn:DTL3_1554"/>
<dbReference type="SUPFAM" id="SSF51556">
    <property type="entry name" value="Metallo-dependent hydrolases"/>
    <property type="match status" value="1"/>
</dbReference>
<evidence type="ECO:0000313" key="2">
    <source>
        <dbReference type="Proteomes" id="UP000032809"/>
    </source>
</evidence>
<dbReference type="PANTHER" id="PTHR10443:SF12">
    <property type="entry name" value="DIPEPTIDASE"/>
    <property type="match status" value="1"/>
</dbReference>
<dbReference type="AlphaFoldDB" id="A0A0C7P4T5"/>
<dbReference type="PROSITE" id="PS51365">
    <property type="entry name" value="RENAL_DIPEPTIDASE_2"/>
    <property type="match status" value="1"/>
</dbReference>
<dbReference type="GO" id="GO:0070573">
    <property type="term" value="F:metallodipeptidase activity"/>
    <property type="evidence" value="ECO:0007669"/>
    <property type="project" value="InterPro"/>
</dbReference>
<keyword evidence="1" id="KW-0224">Dipeptidase</keyword>
<name>A0A0C7P4T5_DEFTU</name>
<organism evidence="1 2">
    <name type="scientific">Defluviitoga tunisiensis</name>
    <dbReference type="NCBI Taxonomy" id="1006576"/>
    <lineage>
        <taxon>Bacteria</taxon>
        <taxon>Thermotogati</taxon>
        <taxon>Thermotogota</taxon>
        <taxon>Thermotogae</taxon>
        <taxon>Petrotogales</taxon>
        <taxon>Petrotogaceae</taxon>
        <taxon>Defluviitoga</taxon>
    </lineage>
</organism>
<dbReference type="RefSeq" id="WP_045088213.1">
    <property type="nucleotide sequence ID" value="NZ_LN824141.1"/>
</dbReference>
<keyword evidence="1" id="KW-0645">Protease</keyword>
<dbReference type="EMBL" id="LN824141">
    <property type="protein sequence ID" value="CEP78844.1"/>
    <property type="molecule type" value="Genomic_DNA"/>
</dbReference>
<dbReference type="InterPro" id="IPR008257">
    <property type="entry name" value="Pept_M19"/>
</dbReference>
<accession>A0A0C7P4T5</accession>
<dbReference type="STRING" id="1006576.DTL3_1554"/>
<dbReference type="Proteomes" id="UP000032809">
    <property type="component" value="Chromosome I"/>
</dbReference>
<dbReference type="Gene3D" id="3.20.20.140">
    <property type="entry name" value="Metal-dependent hydrolases"/>
    <property type="match status" value="1"/>
</dbReference>
<dbReference type="GO" id="GO:0006508">
    <property type="term" value="P:proteolysis"/>
    <property type="evidence" value="ECO:0007669"/>
    <property type="project" value="InterPro"/>
</dbReference>
<keyword evidence="1" id="KW-0378">Hydrolase</keyword>
<dbReference type="EC" id="3.4.13.19" evidence="1"/>
<keyword evidence="2" id="KW-1185">Reference proteome</keyword>
<evidence type="ECO:0000313" key="1">
    <source>
        <dbReference type="EMBL" id="CEP78844.1"/>
    </source>
</evidence>
<dbReference type="Pfam" id="PF01244">
    <property type="entry name" value="Peptidase_M19"/>
    <property type="match status" value="1"/>
</dbReference>
<dbReference type="OrthoDB" id="9804920at2"/>
<gene>
    <name evidence="1" type="ORF">DTL3_1554</name>
</gene>
<dbReference type="PANTHER" id="PTHR10443">
    <property type="entry name" value="MICROSOMAL DIPEPTIDASE"/>
    <property type="match status" value="1"/>
</dbReference>
<protein>
    <submittedName>
        <fullName evidence="1">Peptidase M19 family protein</fullName>
        <ecNumber evidence="1">3.4.13.19</ecNumber>
    </submittedName>
</protein>
<sequence length="348" mass="39881">MNYFSDITNEILNESIVIDGHFDLLMDLSRQRKLGFCKVMESDHLENFKKGGLTCVVSSIFIENCLIPELSLRESLDQISSFYQEISESKDNFIFCKTYDDVYKAKKEDKIGVFLSFEGVEPLYNDLYLLEIFYELGVRFVGLTWSRRNYAGDGSRFSEPDTNRYLNGLSDFGVELVKKSQKMNMIIDVSHLNDKGFWDVIKLTTKPIIASHSNCRSIVNIERNLTDEQIKAIARTEGVIGINALNKFASSTPEKADVNDLVNNIDYIVNLVGIEYVGLGFDFCGHLKKYDPPIVTENRLSNSFEILENQSNIPLLVEALLERGYRKEDIKKVLGDNFLRVYKKVFNK</sequence>
<dbReference type="HOGENOM" id="CLU_031404_2_1_0"/>
<dbReference type="InterPro" id="IPR032466">
    <property type="entry name" value="Metal_Hydrolase"/>
</dbReference>
<dbReference type="CDD" id="cd01301">
    <property type="entry name" value="rDP_like"/>
    <property type="match status" value="1"/>
</dbReference>
<reference evidence="2" key="1">
    <citation type="submission" date="2014-11" db="EMBL/GenBank/DDBJ databases">
        <authorList>
            <person name="Wibberg D."/>
        </authorList>
    </citation>
    <scope>NUCLEOTIDE SEQUENCE [LARGE SCALE GENOMIC DNA]</scope>
    <source>
        <strain evidence="2">L3</strain>
    </source>
</reference>